<organism evidence="2 3">
    <name type="scientific">Anisodus acutangulus</name>
    <dbReference type="NCBI Taxonomy" id="402998"/>
    <lineage>
        <taxon>Eukaryota</taxon>
        <taxon>Viridiplantae</taxon>
        <taxon>Streptophyta</taxon>
        <taxon>Embryophyta</taxon>
        <taxon>Tracheophyta</taxon>
        <taxon>Spermatophyta</taxon>
        <taxon>Magnoliopsida</taxon>
        <taxon>eudicotyledons</taxon>
        <taxon>Gunneridae</taxon>
        <taxon>Pentapetalae</taxon>
        <taxon>asterids</taxon>
        <taxon>lamiids</taxon>
        <taxon>Solanales</taxon>
        <taxon>Solanaceae</taxon>
        <taxon>Solanoideae</taxon>
        <taxon>Hyoscyameae</taxon>
        <taxon>Anisodus</taxon>
    </lineage>
</organism>
<protein>
    <submittedName>
        <fullName evidence="2">Uncharacterized protein</fullName>
    </submittedName>
</protein>
<evidence type="ECO:0000313" key="2">
    <source>
        <dbReference type="EMBL" id="KAJ8535986.1"/>
    </source>
</evidence>
<dbReference type="Proteomes" id="UP001152561">
    <property type="component" value="Unassembled WGS sequence"/>
</dbReference>
<sequence>MLPETSTTNGVYNTSTEHQVGMKSKREEEDEGKDIEWEEAPPAGNNTTAALKVDLNVEADASGDDNMKKMT</sequence>
<evidence type="ECO:0000313" key="3">
    <source>
        <dbReference type="Proteomes" id="UP001152561"/>
    </source>
</evidence>
<proteinExistence type="predicted"/>
<feature type="compositionally biased region" description="Acidic residues" evidence="1">
    <location>
        <begin position="28"/>
        <end position="39"/>
    </location>
</feature>
<keyword evidence="3" id="KW-1185">Reference proteome</keyword>
<evidence type="ECO:0000256" key="1">
    <source>
        <dbReference type="SAM" id="MobiDB-lite"/>
    </source>
</evidence>
<comment type="caution">
    <text evidence="2">The sequence shown here is derived from an EMBL/GenBank/DDBJ whole genome shotgun (WGS) entry which is preliminary data.</text>
</comment>
<gene>
    <name evidence="2" type="ORF">K7X08_034387</name>
</gene>
<name>A0A9Q1LH03_9SOLA</name>
<dbReference type="EMBL" id="JAJAGQ010000018">
    <property type="protein sequence ID" value="KAJ8535986.1"/>
    <property type="molecule type" value="Genomic_DNA"/>
</dbReference>
<dbReference type="AlphaFoldDB" id="A0A9Q1LH03"/>
<feature type="compositionally biased region" description="Polar residues" evidence="1">
    <location>
        <begin position="1"/>
        <end position="18"/>
    </location>
</feature>
<reference evidence="3" key="1">
    <citation type="journal article" date="2023" name="Proc. Natl. Acad. Sci. U.S.A.">
        <title>Genomic and structural basis for evolution of tropane alkaloid biosynthesis.</title>
        <authorList>
            <person name="Wanga Y.-J."/>
            <person name="Taina T."/>
            <person name="Yua J.-Y."/>
            <person name="Lia J."/>
            <person name="Xua B."/>
            <person name="Chenc J."/>
            <person name="D'Auriad J.C."/>
            <person name="Huanga J.-P."/>
            <person name="Huanga S.-X."/>
        </authorList>
    </citation>
    <scope>NUCLEOTIDE SEQUENCE [LARGE SCALE GENOMIC DNA]</scope>
    <source>
        <strain evidence="3">cv. KIB-2019</strain>
    </source>
</reference>
<feature type="region of interest" description="Disordered" evidence="1">
    <location>
        <begin position="1"/>
        <end position="51"/>
    </location>
</feature>
<accession>A0A9Q1LH03</accession>